<organism evidence="1 2">
    <name type="scientific">Persea americana</name>
    <name type="common">Avocado</name>
    <dbReference type="NCBI Taxonomy" id="3435"/>
    <lineage>
        <taxon>Eukaryota</taxon>
        <taxon>Viridiplantae</taxon>
        <taxon>Streptophyta</taxon>
        <taxon>Embryophyta</taxon>
        <taxon>Tracheophyta</taxon>
        <taxon>Spermatophyta</taxon>
        <taxon>Magnoliopsida</taxon>
        <taxon>Magnoliidae</taxon>
        <taxon>Laurales</taxon>
        <taxon>Lauraceae</taxon>
        <taxon>Persea</taxon>
    </lineage>
</organism>
<gene>
    <name evidence="1" type="ORF">MRB53_006804</name>
</gene>
<name>A0ACC2MH03_PERAE</name>
<reference evidence="1 2" key="1">
    <citation type="journal article" date="2022" name="Hortic Res">
        <title>A haplotype resolved chromosomal level avocado genome allows analysis of novel avocado genes.</title>
        <authorList>
            <person name="Nath O."/>
            <person name="Fletcher S.J."/>
            <person name="Hayward A."/>
            <person name="Shaw L.M."/>
            <person name="Masouleh A.K."/>
            <person name="Furtado A."/>
            <person name="Henry R.J."/>
            <person name="Mitter N."/>
        </authorList>
    </citation>
    <scope>NUCLEOTIDE SEQUENCE [LARGE SCALE GENOMIC DNA]</scope>
    <source>
        <strain evidence="2">cv. Hass</strain>
    </source>
</reference>
<dbReference type="EMBL" id="CM056810">
    <property type="protein sequence ID" value="KAJ8645056.1"/>
    <property type="molecule type" value="Genomic_DNA"/>
</dbReference>
<protein>
    <submittedName>
        <fullName evidence="1">Uncharacterized protein</fullName>
    </submittedName>
</protein>
<proteinExistence type="predicted"/>
<accession>A0ACC2MH03</accession>
<dbReference type="Proteomes" id="UP001234297">
    <property type="component" value="Chromosome 2"/>
</dbReference>
<sequence>MPGTIQVSVLDLVELPSSSSSSPVSVKVAMGKREYQTWDKGEFLFPLMTLRDNLVITLHDAEGNEISRTDVKTMSVVEKGVWDDLFPLKGGGQVHMKLQFILSEEERKQIQYMRESVVKKKEELIKKSPMHSEIATDPVVSVLPESVVQTKDASVSKEPIKDFVLNQMVHHEDSKPRHTLQDGQSTETTPIEGRLYQPLLFSKFKTTLSALSKEGLDPQLQCSAEDNDDTRYLASLLGENKTHISQTETSAEKIKSNVKKLIGTFESNLCQGPRPCAIRLTKSHSNMIEMEKPLKGTQIDKNSDEKGRFIQQDKDTKAASFSVGSLQVVNLQQSAKHIRSLYTKKPVGNVPGKQDLLVVDVKKGSSIAPRIKENQSFEEKIVYESCGEGRHGTIREYPSDILDTEHHSVKATNPRREKTVEVDEDPRSIRDDNFQVSQEELFEAGCIKETRKVKEAFWEKLGEAAAVEKARLTGPANTDLQLGLSTTQQESDCNVYLEKCGCKTYRKDYEKPAIYGASKGKQKVLIYNKAEHCLLENLGSLIFQDETRHLCITTAGKKLRNMIGGFSIYDKTHPSETNAERTVESKICSYTHEIDEHDRASSDFGNPIAERSSGVAKNGGSLIEQVIRVVIIAACGTIFYSTRQRKTRLYRQASWAPPRPEFKARGKQAMWLKLLLEETWCRRAQFSDCSL</sequence>
<comment type="caution">
    <text evidence="1">The sequence shown here is derived from an EMBL/GenBank/DDBJ whole genome shotgun (WGS) entry which is preliminary data.</text>
</comment>
<evidence type="ECO:0000313" key="2">
    <source>
        <dbReference type="Proteomes" id="UP001234297"/>
    </source>
</evidence>
<evidence type="ECO:0000313" key="1">
    <source>
        <dbReference type="EMBL" id="KAJ8645056.1"/>
    </source>
</evidence>
<keyword evidence="2" id="KW-1185">Reference proteome</keyword>